<gene>
    <name evidence="2" type="ORF">BSCA_2241</name>
</gene>
<proteinExistence type="predicted"/>
<name>A0A087DAI4_9BIFI</name>
<keyword evidence="3" id="KW-1185">Reference proteome</keyword>
<dbReference type="InterPro" id="IPR002931">
    <property type="entry name" value="Transglutaminase-like"/>
</dbReference>
<reference evidence="2 3" key="1">
    <citation type="submission" date="2014-03" db="EMBL/GenBank/DDBJ databases">
        <title>Genomics of Bifidobacteria.</title>
        <authorList>
            <person name="Ventura M."/>
            <person name="Milani C."/>
            <person name="Lugli G.A."/>
        </authorList>
    </citation>
    <scope>NUCLEOTIDE SEQUENCE [LARGE SCALE GENOMIC DNA]</scope>
    <source>
        <strain evidence="2 3">LMG 21589</strain>
    </source>
</reference>
<dbReference type="STRING" id="158787.BSCA_2241"/>
<dbReference type="eggNOG" id="COG5279">
    <property type="taxonomic scope" value="Bacteria"/>
</dbReference>
<dbReference type="Proteomes" id="UP000029033">
    <property type="component" value="Unassembled WGS sequence"/>
</dbReference>
<sequence length="777" mass="84595">MVAVVAAIAIPRMLRHDGARPTESYAGTDYAYAGVKELSAFEPLDLSYIKDTPEFSQALGSGIADSSAQDDAYAQDAVAEIYTDPRLNLKIDAEYDYLTKSIVPSETMRATLDINDATTRIQERLRAEGKDDLFYMLAGSKDMDQANKAHDDWFKRMRDRSKHGDAPDDPYQGQPDRGKTVHGWFHHPRYWVVLHFDGNGRKLERPEVLQINVKEHGLAAPEPLSATIDDQGWLSLSWKAVKGAKQYAIAVFNKRESEPTILDIADGNATSWSAARAPIGDSNSPALMATDINGDQLKDKDRTDADSRYLITQNGAVGVGVIAMNDDFASAPAYKQLIGKGVSAGSDFASLAVGEFTFNSDSETGWDRVNSKIYRLPDDAGELLADIASYPQTVPYVAADGSLRNGSTQALAGEIAPASKVLVNSFLGRPDQYRIDAVGGPDTLVATLRFYAAGTRAPKSVEHTLVVPSADYDIAGLLKQYNTDSLKRSAQTGMVVQSVSDNDLKKAVEQNKVDRKKAEVKPDTPLNQFTDKASGDPLVQFIMAKFSAGEGTFPVDQFKHPGEQDEVFAARATDAAAMAWYQNSFAYDGGTYGPSYYAGNIVAIVDKDKVDTVSAAADQAIAEIKPSGSDADKIKQINDWITGKVEYDYAAYQMGQERPVPIYLPAHNAWDGFEHGKVVCDGYASMFHAIAMKAGLQTMVVTGHTSQGGHAWNVVKVDGKWRTVDCTWNDSPAGDQYLLVDTSAFSDPRTYDAEWIQDDDPLLNTILTDVGGSLSVQ</sequence>
<dbReference type="PANTHER" id="PTHR46333:SF2">
    <property type="entry name" value="CYTOKINESIS PROTEIN 3"/>
    <property type="match status" value="1"/>
</dbReference>
<protein>
    <submittedName>
        <fullName evidence="2">S-layer protein</fullName>
    </submittedName>
</protein>
<evidence type="ECO:0000313" key="2">
    <source>
        <dbReference type="EMBL" id="KFI92534.1"/>
    </source>
</evidence>
<dbReference type="EMBL" id="JGZO01000015">
    <property type="protein sequence ID" value="KFI92534.1"/>
    <property type="molecule type" value="Genomic_DNA"/>
</dbReference>
<accession>A0A087DAI4</accession>
<comment type="caution">
    <text evidence="2">The sequence shown here is derived from an EMBL/GenBank/DDBJ whole genome shotgun (WGS) entry which is preliminary data.</text>
</comment>
<dbReference type="Gene3D" id="3.10.620.30">
    <property type="match status" value="1"/>
</dbReference>
<feature type="domain" description="Transglutaminase-like" evidence="1">
    <location>
        <begin position="672"/>
        <end position="728"/>
    </location>
</feature>
<dbReference type="PANTHER" id="PTHR46333">
    <property type="entry name" value="CYTOKINESIS PROTEIN 3"/>
    <property type="match status" value="1"/>
</dbReference>
<dbReference type="InterPro" id="IPR052557">
    <property type="entry name" value="CAP/Cytokinesis_protein"/>
</dbReference>
<evidence type="ECO:0000313" key="3">
    <source>
        <dbReference type="Proteomes" id="UP000029033"/>
    </source>
</evidence>
<dbReference type="SUPFAM" id="SSF54001">
    <property type="entry name" value="Cysteine proteinases"/>
    <property type="match status" value="1"/>
</dbReference>
<dbReference type="AlphaFoldDB" id="A0A087DAI4"/>
<dbReference type="SMART" id="SM00460">
    <property type="entry name" value="TGc"/>
    <property type="match status" value="1"/>
</dbReference>
<dbReference type="InterPro" id="IPR038765">
    <property type="entry name" value="Papain-like_cys_pep_sf"/>
</dbReference>
<dbReference type="GO" id="GO:0005737">
    <property type="term" value="C:cytoplasm"/>
    <property type="evidence" value="ECO:0007669"/>
    <property type="project" value="TreeGrafter"/>
</dbReference>
<evidence type="ECO:0000259" key="1">
    <source>
        <dbReference type="SMART" id="SM00460"/>
    </source>
</evidence>
<dbReference type="Pfam" id="PF01841">
    <property type="entry name" value="Transglut_core"/>
    <property type="match status" value="1"/>
</dbReference>
<organism evidence="2 3">
    <name type="scientific">Bifidobacterium scardovii</name>
    <dbReference type="NCBI Taxonomy" id="158787"/>
    <lineage>
        <taxon>Bacteria</taxon>
        <taxon>Bacillati</taxon>
        <taxon>Actinomycetota</taxon>
        <taxon>Actinomycetes</taxon>
        <taxon>Bifidobacteriales</taxon>
        <taxon>Bifidobacteriaceae</taxon>
        <taxon>Bifidobacterium</taxon>
    </lineage>
</organism>